<reference evidence="1 2" key="1">
    <citation type="submission" date="2021-06" db="EMBL/GenBank/DDBJ databases">
        <title>Caerostris extrusa draft genome.</title>
        <authorList>
            <person name="Kono N."/>
            <person name="Arakawa K."/>
        </authorList>
    </citation>
    <scope>NUCLEOTIDE SEQUENCE [LARGE SCALE GENOMIC DNA]</scope>
</reference>
<evidence type="ECO:0000313" key="1">
    <source>
        <dbReference type="EMBL" id="GIY56538.1"/>
    </source>
</evidence>
<sequence>MRKSKKKETVFGEFFLIISELLRSTSQKHKEQHFQTEFLECGCCFVMRIMKSEDYSQILMNAFNGSHSSYLKYNSKKKKSIKACVIQDFGGEQPPIFKGAKKDSSGTIKVDQHISSEDIVTALLTR</sequence>
<protein>
    <submittedName>
        <fullName evidence="1">Uncharacterized protein</fullName>
    </submittedName>
</protein>
<dbReference type="AlphaFoldDB" id="A0AAV4UFF5"/>
<name>A0AAV4UFF5_CAEEX</name>
<gene>
    <name evidence="1" type="ORF">CEXT_260581</name>
</gene>
<evidence type="ECO:0000313" key="2">
    <source>
        <dbReference type="Proteomes" id="UP001054945"/>
    </source>
</evidence>
<proteinExistence type="predicted"/>
<keyword evidence="2" id="KW-1185">Reference proteome</keyword>
<dbReference type="Proteomes" id="UP001054945">
    <property type="component" value="Unassembled WGS sequence"/>
</dbReference>
<comment type="caution">
    <text evidence="1">The sequence shown here is derived from an EMBL/GenBank/DDBJ whole genome shotgun (WGS) entry which is preliminary data.</text>
</comment>
<accession>A0AAV4UFF5</accession>
<organism evidence="1 2">
    <name type="scientific">Caerostris extrusa</name>
    <name type="common">Bark spider</name>
    <name type="synonym">Caerostris bankana</name>
    <dbReference type="NCBI Taxonomy" id="172846"/>
    <lineage>
        <taxon>Eukaryota</taxon>
        <taxon>Metazoa</taxon>
        <taxon>Ecdysozoa</taxon>
        <taxon>Arthropoda</taxon>
        <taxon>Chelicerata</taxon>
        <taxon>Arachnida</taxon>
        <taxon>Araneae</taxon>
        <taxon>Araneomorphae</taxon>
        <taxon>Entelegynae</taxon>
        <taxon>Araneoidea</taxon>
        <taxon>Araneidae</taxon>
        <taxon>Caerostris</taxon>
    </lineage>
</organism>
<dbReference type="EMBL" id="BPLR01012776">
    <property type="protein sequence ID" value="GIY56538.1"/>
    <property type="molecule type" value="Genomic_DNA"/>
</dbReference>